<evidence type="ECO:0000256" key="4">
    <source>
        <dbReference type="ARBA" id="ARBA00022679"/>
    </source>
</evidence>
<dbReference type="GO" id="GO:0009247">
    <property type="term" value="P:glycolipid biosynthetic process"/>
    <property type="evidence" value="ECO:0007669"/>
    <property type="project" value="UniProtKB-ARBA"/>
</dbReference>
<dbReference type="OrthoDB" id="9801955at2"/>
<evidence type="ECO:0000256" key="6">
    <source>
        <dbReference type="ARBA" id="ARBA00023315"/>
    </source>
</evidence>
<gene>
    <name evidence="7" type="ORF">EBB79_15170</name>
</gene>
<dbReference type="AlphaFoldDB" id="A0A3T0N4W6"/>
<keyword evidence="5" id="KW-0472">Membrane</keyword>
<protein>
    <submittedName>
        <fullName evidence="7">Lauroyl acyltransferase</fullName>
    </submittedName>
</protein>
<keyword evidence="6 7" id="KW-0012">Acyltransferase</keyword>
<keyword evidence="4 7" id="KW-0808">Transferase</keyword>
<dbReference type="InterPro" id="IPR004960">
    <property type="entry name" value="LipA_acyltrans"/>
</dbReference>
<evidence type="ECO:0000256" key="2">
    <source>
        <dbReference type="ARBA" id="ARBA00022475"/>
    </source>
</evidence>
<keyword evidence="8" id="KW-1185">Reference proteome</keyword>
<dbReference type="Proteomes" id="UP000283063">
    <property type="component" value="Chromosome"/>
</dbReference>
<evidence type="ECO:0000256" key="3">
    <source>
        <dbReference type="ARBA" id="ARBA00022519"/>
    </source>
</evidence>
<dbReference type="EMBL" id="CP033219">
    <property type="protein sequence ID" value="AZV79080.1"/>
    <property type="molecule type" value="Genomic_DNA"/>
</dbReference>
<comment type="subcellular location">
    <subcellularLocation>
        <location evidence="1">Cell inner membrane</location>
    </subcellularLocation>
</comment>
<dbReference type="GO" id="GO:0005886">
    <property type="term" value="C:plasma membrane"/>
    <property type="evidence" value="ECO:0007669"/>
    <property type="project" value="UniProtKB-SubCell"/>
</dbReference>
<dbReference type="GO" id="GO:0016746">
    <property type="term" value="F:acyltransferase activity"/>
    <property type="evidence" value="ECO:0007669"/>
    <property type="project" value="UniProtKB-KW"/>
</dbReference>
<name>A0A3T0N4W6_9RHOB</name>
<dbReference type="KEGG" id="sedi:EBB79_15170"/>
<accession>A0A3T0N4W6</accession>
<keyword evidence="2" id="KW-1003">Cell membrane</keyword>
<evidence type="ECO:0000313" key="8">
    <source>
        <dbReference type="Proteomes" id="UP000283063"/>
    </source>
</evidence>
<organism evidence="7 8">
    <name type="scientific">Parasedimentitalea marina</name>
    <dbReference type="NCBI Taxonomy" id="2483033"/>
    <lineage>
        <taxon>Bacteria</taxon>
        <taxon>Pseudomonadati</taxon>
        <taxon>Pseudomonadota</taxon>
        <taxon>Alphaproteobacteria</taxon>
        <taxon>Rhodobacterales</taxon>
        <taxon>Paracoccaceae</taxon>
        <taxon>Parasedimentitalea</taxon>
    </lineage>
</organism>
<evidence type="ECO:0000313" key="7">
    <source>
        <dbReference type="EMBL" id="AZV79080.1"/>
    </source>
</evidence>
<reference evidence="7 8" key="1">
    <citation type="submission" date="2018-10" db="EMBL/GenBank/DDBJ databases">
        <title>Parasedimentitalea marina sp. nov., a psychrophilic bacterium isolated from deep seawater of the New Britain Trench.</title>
        <authorList>
            <person name="Cao J."/>
        </authorList>
    </citation>
    <scope>NUCLEOTIDE SEQUENCE [LARGE SCALE GENOMIC DNA]</scope>
    <source>
        <strain evidence="7 8">W43</strain>
    </source>
</reference>
<dbReference type="Pfam" id="PF03279">
    <property type="entry name" value="Lip_A_acyltrans"/>
    <property type="match status" value="1"/>
</dbReference>
<sequence>MPIDPSGLSRMSRAKYLTSNLFLRGVIAGLGLIPYRWRVPVMGRLVSALAPVVGFDKRVRDNLKLTRPDLSKAEVATLCREVSNNAGRTLIELYAGQPFLDRAHAAPISGPGLAALEAARAAGRPVILVTGHFGNYDAARANLIGRGHNMGALYRRMANPYFNAHYVRSIERIGKPMFEQGRRGMMEMVRHLKGGGVIAIVADLHSHGGEDIEFFGKPAVTSIVPAELALKYNAAMIPVYAIRHDNGLDFEITMHAEIPHSDPVTMTRAVCDDLETLVRQHMGQWFWIHRRWKPYARRPAKTVQD</sequence>
<evidence type="ECO:0000256" key="1">
    <source>
        <dbReference type="ARBA" id="ARBA00004533"/>
    </source>
</evidence>
<proteinExistence type="predicted"/>
<dbReference type="RefSeq" id="WP_127749629.1">
    <property type="nucleotide sequence ID" value="NZ_CP033219.1"/>
</dbReference>
<keyword evidence="3" id="KW-0997">Cell inner membrane</keyword>
<dbReference type="PANTHER" id="PTHR30606:SF10">
    <property type="entry name" value="PHOSPHATIDYLINOSITOL MANNOSIDE ACYLTRANSFERASE"/>
    <property type="match status" value="1"/>
</dbReference>
<dbReference type="CDD" id="cd07984">
    <property type="entry name" value="LPLAT_LABLAT-like"/>
    <property type="match status" value="1"/>
</dbReference>
<dbReference type="PANTHER" id="PTHR30606">
    <property type="entry name" value="LIPID A BIOSYNTHESIS LAUROYL ACYLTRANSFERASE"/>
    <property type="match status" value="1"/>
</dbReference>
<dbReference type="PIRSF" id="PIRSF026649">
    <property type="entry name" value="MsbB"/>
    <property type="match status" value="1"/>
</dbReference>
<evidence type="ECO:0000256" key="5">
    <source>
        <dbReference type="ARBA" id="ARBA00023136"/>
    </source>
</evidence>